<dbReference type="Pfam" id="PF07385">
    <property type="entry name" value="Lyx_isomer"/>
    <property type="match status" value="1"/>
</dbReference>
<dbReference type="GO" id="GO:0047828">
    <property type="term" value="F:D-lyxose ketol-isomerase activity"/>
    <property type="evidence" value="ECO:0007669"/>
    <property type="project" value="UniProtKB-EC"/>
</dbReference>
<dbReference type="InterPro" id="IPR014710">
    <property type="entry name" value="RmlC-like_jellyroll"/>
</dbReference>
<gene>
    <name evidence="9" type="ORF">SBA5_1100005</name>
</gene>
<reference evidence="10" key="1">
    <citation type="submission" date="2018-02" db="EMBL/GenBank/DDBJ databases">
        <authorList>
            <person name="Hausmann B."/>
        </authorList>
    </citation>
    <scope>NUCLEOTIDE SEQUENCE [LARGE SCALE GENOMIC DNA]</scope>
    <source>
        <strain evidence="10">Peat soil MAG SbA5</strain>
    </source>
</reference>
<proteinExistence type="inferred from homology"/>
<evidence type="ECO:0000256" key="3">
    <source>
        <dbReference type="ARBA" id="ARBA00023211"/>
    </source>
</evidence>
<dbReference type="EMBL" id="OKRB01000014">
    <property type="protein sequence ID" value="SPE17825.1"/>
    <property type="molecule type" value="Genomic_DNA"/>
</dbReference>
<dbReference type="SUPFAM" id="SSF51182">
    <property type="entry name" value="RmlC-like cupins"/>
    <property type="match status" value="1"/>
</dbReference>
<dbReference type="GO" id="GO:0046872">
    <property type="term" value="F:metal ion binding"/>
    <property type="evidence" value="ECO:0007669"/>
    <property type="project" value="UniProtKB-KW"/>
</dbReference>
<evidence type="ECO:0000313" key="10">
    <source>
        <dbReference type="Proteomes" id="UP000239735"/>
    </source>
</evidence>
<sequence>MFVRQGQVTPFHCHARKTEDIINRGGRGTGRLVLQLYNSDQGGGFAQSQVSVACDGVQRVAEPGGTIILGPGESITLTPYLYHTFYAVDGDCLVGEVSSVNDDDTDNYFKEPLPRYPEIVEDEPPARLLCTEYPAA</sequence>
<evidence type="ECO:0000256" key="8">
    <source>
        <dbReference type="ARBA" id="ARBA00044972"/>
    </source>
</evidence>
<dbReference type="AlphaFoldDB" id="A0A2N9L4C7"/>
<dbReference type="InterPro" id="IPR010864">
    <property type="entry name" value="D-lyxose_isomer"/>
</dbReference>
<evidence type="ECO:0000313" key="9">
    <source>
        <dbReference type="EMBL" id="SPE17825.1"/>
    </source>
</evidence>
<comment type="similarity">
    <text evidence="7">Belongs to the D-lyxose ketol-isomerase family.</text>
</comment>
<evidence type="ECO:0000256" key="4">
    <source>
        <dbReference type="ARBA" id="ARBA00023235"/>
    </source>
</evidence>
<comment type="cofactor">
    <cofactor evidence="1">
        <name>Mn(2+)</name>
        <dbReference type="ChEBI" id="CHEBI:29035"/>
    </cofactor>
</comment>
<comment type="catalytic activity">
    <reaction evidence="6">
        <text>D-lyxose = D-xylulose</text>
        <dbReference type="Rhea" id="RHEA:14201"/>
        <dbReference type="ChEBI" id="CHEBI:16789"/>
        <dbReference type="ChEBI" id="CHEBI:17140"/>
        <dbReference type="EC" id="5.3.1.15"/>
    </reaction>
</comment>
<keyword evidence="3" id="KW-0464">Manganese</keyword>
<evidence type="ECO:0000256" key="1">
    <source>
        <dbReference type="ARBA" id="ARBA00001936"/>
    </source>
</evidence>
<protein>
    <recommendedName>
        <fullName evidence="8">D-lyxose ketol-isomerase</fullName>
        <ecNumber evidence="8">5.3.1.15</ecNumber>
    </recommendedName>
</protein>
<organism evidence="9 10">
    <name type="scientific">Candidatus Sulfuritelmatomonas gaucii</name>
    <dbReference type="NCBI Taxonomy" id="2043161"/>
    <lineage>
        <taxon>Bacteria</taxon>
        <taxon>Pseudomonadati</taxon>
        <taxon>Acidobacteriota</taxon>
        <taxon>Terriglobia</taxon>
        <taxon>Terriglobales</taxon>
        <taxon>Acidobacteriaceae</taxon>
        <taxon>Candidatus Sulfuritelmatomonas</taxon>
    </lineage>
</organism>
<dbReference type="Gene3D" id="2.60.120.10">
    <property type="entry name" value="Jelly Rolls"/>
    <property type="match status" value="1"/>
</dbReference>
<dbReference type="Proteomes" id="UP000239735">
    <property type="component" value="Unassembled WGS sequence"/>
</dbReference>
<evidence type="ECO:0000256" key="7">
    <source>
        <dbReference type="ARBA" id="ARBA00044951"/>
    </source>
</evidence>
<evidence type="ECO:0000256" key="2">
    <source>
        <dbReference type="ARBA" id="ARBA00022723"/>
    </source>
</evidence>
<dbReference type="EC" id="5.3.1.15" evidence="8"/>
<dbReference type="InterPro" id="IPR011051">
    <property type="entry name" value="RmlC_Cupin_sf"/>
</dbReference>
<keyword evidence="4" id="KW-0413">Isomerase</keyword>
<evidence type="ECO:0000256" key="5">
    <source>
        <dbReference type="ARBA" id="ARBA00023277"/>
    </source>
</evidence>
<keyword evidence="5" id="KW-0119">Carbohydrate metabolism</keyword>
<evidence type="ECO:0000256" key="6">
    <source>
        <dbReference type="ARBA" id="ARBA00044907"/>
    </source>
</evidence>
<accession>A0A2N9L4C7</accession>
<keyword evidence="2" id="KW-0479">Metal-binding</keyword>
<name>A0A2N9L4C7_9BACT</name>